<dbReference type="STRING" id="280871.TL10_28120"/>
<dbReference type="EMBL" id="JXST01000067">
    <property type="protein sequence ID" value="KIU13737.1"/>
    <property type="molecule type" value="Genomic_DNA"/>
</dbReference>
<dbReference type="Pfam" id="PF11196">
    <property type="entry name" value="DUF2834"/>
    <property type="match status" value="1"/>
</dbReference>
<keyword evidence="1" id="KW-0812">Transmembrane</keyword>
<dbReference type="RefSeq" id="WP_043390484.1">
    <property type="nucleotide sequence ID" value="NZ_JXST01000067.1"/>
</dbReference>
<sequence length="166" mass="18052">MVSLIVHGLLGLITIAFIVKLNPAVFRKPADGPAFSALEVAYYVIGIASIALGYYFNTKFVMDYQPPNGNPITGPGSWSDYIRLMFVNPAASSAGQDYTIINVILLPLFTIADGLRRGIRHPWLFFVSSLFTSCAFALAFYFAVIARQQRHQGAADNVRGSATISG</sequence>
<dbReference type="InterPro" id="IPR021362">
    <property type="entry name" value="DUF2834"/>
</dbReference>
<dbReference type="AlphaFoldDB" id="A0A0D1L5V0"/>
<dbReference type="OrthoDB" id="7064004at2"/>
<keyword evidence="3" id="KW-1185">Reference proteome</keyword>
<evidence type="ECO:0000313" key="3">
    <source>
        <dbReference type="Proteomes" id="UP000032221"/>
    </source>
</evidence>
<comment type="caution">
    <text evidence="2">The sequence shown here is derived from an EMBL/GenBank/DDBJ whole genome shotgun (WGS) entry which is preliminary data.</text>
</comment>
<organism evidence="2 3">
    <name type="scientific">Mycolicibacterium llatzerense</name>
    <dbReference type="NCBI Taxonomy" id="280871"/>
    <lineage>
        <taxon>Bacteria</taxon>
        <taxon>Bacillati</taxon>
        <taxon>Actinomycetota</taxon>
        <taxon>Actinomycetes</taxon>
        <taxon>Mycobacteriales</taxon>
        <taxon>Mycobacteriaceae</taxon>
        <taxon>Mycolicibacterium</taxon>
    </lineage>
</organism>
<dbReference type="PATRIC" id="fig|280871.6.peg.5834"/>
<reference evidence="2 3" key="1">
    <citation type="submission" date="2015-01" db="EMBL/GenBank/DDBJ databases">
        <title>Genome sequence of Mycobacterium llatzerense and Mycobacterium immunogenum recovered from brain abscess.</title>
        <authorList>
            <person name="Greninger A.L."/>
            <person name="Langelier C."/>
            <person name="Cunningham G."/>
            <person name="Chiu C.Y."/>
            <person name="Miller S."/>
        </authorList>
    </citation>
    <scope>NUCLEOTIDE SEQUENCE [LARGE SCALE GENOMIC DNA]</scope>
    <source>
        <strain evidence="2 3">CLUC14</strain>
    </source>
</reference>
<evidence type="ECO:0000313" key="2">
    <source>
        <dbReference type="EMBL" id="KIU13737.1"/>
    </source>
</evidence>
<accession>A0A0D1L5V0</accession>
<keyword evidence="1" id="KW-0472">Membrane</keyword>
<proteinExistence type="predicted"/>
<name>A0A0D1L5V0_9MYCO</name>
<protein>
    <recommendedName>
        <fullName evidence="4">DUF2834 domain-containing protein</fullName>
    </recommendedName>
</protein>
<dbReference type="Proteomes" id="UP000032221">
    <property type="component" value="Unassembled WGS sequence"/>
</dbReference>
<keyword evidence="1" id="KW-1133">Transmembrane helix</keyword>
<evidence type="ECO:0000256" key="1">
    <source>
        <dbReference type="SAM" id="Phobius"/>
    </source>
</evidence>
<feature type="transmembrane region" description="Helical" evidence="1">
    <location>
        <begin position="40"/>
        <end position="57"/>
    </location>
</feature>
<feature type="transmembrane region" description="Helical" evidence="1">
    <location>
        <begin position="123"/>
        <end position="144"/>
    </location>
</feature>
<gene>
    <name evidence="2" type="ORF">TL10_28120</name>
</gene>
<evidence type="ECO:0008006" key="4">
    <source>
        <dbReference type="Google" id="ProtNLM"/>
    </source>
</evidence>